<evidence type="ECO:0000256" key="1">
    <source>
        <dbReference type="SAM" id="MobiDB-lite"/>
    </source>
</evidence>
<feature type="compositionally biased region" description="Basic and acidic residues" evidence="1">
    <location>
        <begin position="145"/>
        <end position="185"/>
    </location>
</feature>
<evidence type="ECO:0000313" key="3">
    <source>
        <dbReference type="Proteomes" id="UP000078200"/>
    </source>
</evidence>
<evidence type="ECO:0000313" key="2">
    <source>
        <dbReference type="EnsemblMetazoa" id="GAUT048167-PA"/>
    </source>
</evidence>
<protein>
    <submittedName>
        <fullName evidence="2">Uncharacterized protein</fullName>
    </submittedName>
</protein>
<organism evidence="2 3">
    <name type="scientific">Glossina austeni</name>
    <name type="common">Savannah tsetse fly</name>
    <dbReference type="NCBI Taxonomy" id="7395"/>
    <lineage>
        <taxon>Eukaryota</taxon>
        <taxon>Metazoa</taxon>
        <taxon>Ecdysozoa</taxon>
        <taxon>Arthropoda</taxon>
        <taxon>Hexapoda</taxon>
        <taxon>Insecta</taxon>
        <taxon>Pterygota</taxon>
        <taxon>Neoptera</taxon>
        <taxon>Endopterygota</taxon>
        <taxon>Diptera</taxon>
        <taxon>Brachycera</taxon>
        <taxon>Muscomorpha</taxon>
        <taxon>Hippoboscoidea</taxon>
        <taxon>Glossinidae</taxon>
        <taxon>Glossina</taxon>
    </lineage>
</organism>
<dbReference type="VEuPathDB" id="VectorBase:GAUT048167"/>
<keyword evidence="3" id="KW-1185">Reference proteome</keyword>
<sequence length="254" mass="29862">MYKCRNLQRHTNAYEKISKRVEKRALRKHHLPCKLNEDNPLVNRLSTMAQQLLNKVALIGHDLHNKIFKTVKDACLIWFNEADSWKSEGKFDAKMCKAVPKQLYNCEDDDIENAELIIISFDEDEPISNDNIEVLTNRADLMHKREEQRERSDIMKDDDRKLEKVEEEKIEKKTEPESKAKDGKKTSTKLLVTKRNYEATNRLKLMKTTDAKFKIERIGSMGRAEHSHLTLKESLNNAEQQKSRKLKRKRQTLD</sequence>
<feature type="region of interest" description="Disordered" evidence="1">
    <location>
        <begin position="223"/>
        <end position="254"/>
    </location>
</feature>
<dbReference type="EnsemblMetazoa" id="GAUT048167-RA">
    <property type="protein sequence ID" value="GAUT048167-PA"/>
    <property type="gene ID" value="GAUT048167"/>
</dbReference>
<accession>A0A1A9VUL8</accession>
<name>A0A1A9VUL8_GLOAU</name>
<feature type="compositionally biased region" description="Basic residues" evidence="1">
    <location>
        <begin position="243"/>
        <end position="254"/>
    </location>
</feature>
<feature type="region of interest" description="Disordered" evidence="1">
    <location>
        <begin position="145"/>
        <end position="187"/>
    </location>
</feature>
<reference evidence="2" key="1">
    <citation type="submission" date="2020-05" db="UniProtKB">
        <authorList>
            <consortium name="EnsemblMetazoa"/>
        </authorList>
    </citation>
    <scope>IDENTIFICATION</scope>
    <source>
        <strain evidence="2">TTRI</strain>
    </source>
</reference>
<dbReference type="Proteomes" id="UP000078200">
    <property type="component" value="Unassembled WGS sequence"/>
</dbReference>
<proteinExistence type="predicted"/>
<dbReference type="AlphaFoldDB" id="A0A1A9VUL8"/>